<dbReference type="PANTHER" id="PTHR43294">
    <property type="entry name" value="SODIUM/POTASSIUM-TRANSPORTING ATPASE SUBUNIT ALPHA"/>
    <property type="match status" value="1"/>
</dbReference>
<dbReference type="InterPro" id="IPR050510">
    <property type="entry name" value="Cation_transp_ATPase_P-type"/>
</dbReference>
<feature type="transmembrane region" description="Helical" evidence="11">
    <location>
        <begin position="780"/>
        <end position="803"/>
    </location>
</feature>
<comment type="caution">
    <text evidence="13">The sequence shown here is derived from an EMBL/GenBank/DDBJ whole genome shotgun (WGS) entry which is preliminary data.</text>
</comment>
<evidence type="ECO:0000256" key="2">
    <source>
        <dbReference type="ARBA" id="ARBA00005675"/>
    </source>
</evidence>
<dbReference type="SFLD" id="SFLDS00003">
    <property type="entry name" value="Haloacid_Dehalogenase"/>
    <property type="match status" value="1"/>
</dbReference>
<evidence type="ECO:0000256" key="11">
    <source>
        <dbReference type="SAM" id="Phobius"/>
    </source>
</evidence>
<dbReference type="GO" id="GO:0019829">
    <property type="term" value="F:ATPase-coupled monoatomic cation transmembrane transporter activity"/>
    <property type="evidence" value="ECO:0007669"/>
    <property type="project" value="UniProtKB-ARBA"/>
</dbReference>
<dbReference type="GO" id="GO:0098662">
    <property type="term" value="P:inorganic cation transmembrane transport"/>
    <property type="evidence" value="ECO:0007669"/>
    <property type="project" value="UniProtKB-ARBA"/>
</dbReference>
<dbReference type="OrthoDB" id="5496529at2"/>
<dbReference type="InterPro" id="IPR008250">
    <property type="entry name" value="ATPase_P-typ_transduc_dom_A_sf"/>
</dbReference>
<evidence type="ECO:0000313" key="14">
    <source>
        <dbReference type="Proteomes" id="UP000014977"/>
    </source>
</evidence>
<keyword evidence="4 11" id="KW-0812">Transmembrane</keyword>
<evidence type="ECO:0000256" key="1">
    <source>
        <dbReference type="ARBA" id="ARBA00004651"/>
    </source>
</evidence>
<dbReference type="PRINTS" id="PR00119">
    <property type="entry name" value="CATATPASE"/>
</dbReference>
<dbReference type="GO" id="GO:0005886">
    <property type="term" value="C:plasma membrane"/>
    <property type="evidence" value="ECO:0007669"/>
    <property type="project" value="UniProtKB-SubCell"/>
</dbReference>
<dbReference type="Pfam" id="PF00122">
    <property type="entry name" value="E1-E2_ATPase"/>
    <property type="match status" value="1"/>
</dbReference>
<dbReference type="InterPro" id="IPR023214">
    <property type="entry name" value="HAD_sf"/>
</dbReference>
<feature type="transmembrane region" description="Helical" evidence="11">
    <location>
        <begin position="273"/>
        <end position="299"/>
    </location>
</feature>
<dbReference type="Gene3D" id="2.70.150.10">
    <property type="entry name" value="Calcium-transporting ATPase, cytoplasmic transduction domain A"/>
    <property type="match status" value="1"/>
</dbReference>
<feature type="transmembrane region" description="Helical" evidence="11">
    <location>
        <begin position="716"/>
        <end position="735"/>
    </location>
</feature>
<dbReference type="Gene3D" id="1.20.1110.10">
    <property type="entry name" value="Calcium-transporting ATPase, transmembrane domain"/>
    <property type="match status" value="1"/>
</dbReference>
<keyword evidence="3" id="KW-1003">Cell membrane</keyword>
<evidence type="ECO:0000256" key="6">
    <source>
        <dbReference type="ARBA" id="ARBA00022741"/>
    </source>
</evidence>
<dbReference type="SUPFAM" id="SSF81660">
    <property type="entry name" value="Metal cation-transporting ATPase, ATP-binding domain N"/>
    <property type="match status" value="1"/>
</dbReference>
<evidence type="ECO:0000256" key="8">
    <source>
        <dbReference type="ARBA" id="ARBA00022967"/>
    </source>
</evidence>
<dbReference type="Pfam" id="PF00690">
    <property type="entry name" value="Cation_ATPase_N"/>
    <property type="match status" value="1"/>
</dbReference>
<dbReference type="InterPro" id="IPR036412">
    <property type="entry name" value="HAD-like_sf"/>
</dbReference>
<dbReference type="InterPro" id="IPR059000">
    <property type="entry name" value="ATPase_P-type_domA"/>
</dbReference>
<organism evidence="13 14">
    <name type="scientific">Desulfococcus multivorans DSM 2059</name>
    <dbReference type="NCBI Taxonomy" id="1121405"/>
    <lineage>
        <taxon>Bacteria</taxon>
        <taxon>Pseudomonadati</taxon>
        <taxon>Thermodesulfobacteriota</taxon>
        <taxon>Desulfobacteria</taxon>
        <taxon>Desulfobacterales</taxon>
        <taxon>Desulfococcaceae</taxon>
        <taxon>Desulfococcus</taxon>
    </lineage>
</organism>
<dbReference type="PROSITE" id="PS00154">
    <property type="entry name" value="ATPASE_E1_E2"/>
    <property type="match status" value="1"/>
</dbReference>
<evidence type="ECO:0000256" key="9">
    <source>
        <dbReference type="ARBA" id="ARBA00022989"/>
    </source>
</evidence>
<keyword evidence="5" id="KW-0479">Metal-binding</keyword>
<dbReference type="SFLD" id="SFLDF00027">
    <property type="entry name" value="p-type_atpase"/>
    <property type="match status" value="1"/>
</dbReference>
<feature type="transmembrane region" description="Helical" evidence="11">
    <location>
        <begin position="84"/>
        <end position="104"/>
    </location>
</feature>
<evidence type="ECO:0000259" key="12">
    <source>
        <dbReference type="SMART" id="SM00831"/>
    </source>
</evidence>
<dbReference type="InterPro" id="IPR023299">
    <property type="entry name" value="ATPase_P-typ_cyto_dom_N"/>
</dbReference>
<dbReference type="InterPro" id="IPR006068">
    <property type="entry name" value="ATPase_P-typ_cation-transptr_C"/>
</dbReference>
<dbReference type="AlphaFoldDB" id="S7VI45"/>
<reference evidence="13 14" key="1">
    <citation type="journal article" date="2013" name="Genome Announc.">
        <title>Draft genome sequences for three mercury-methylating, sulfate-reducing bacteria.</title>
        <authorList>
            <person name="Brown S.D."/>
            <person name="Hurt R.A.Jr."/>
            <person name="Gilmour C.C."/>
            <person name="Elias D.A."/>
        </authorList>
    </citation>
    <scope>NUCLEOTIDE SEQUENCE [LARGE SCALE GENOMIC DNA]</scope>
    <source>
        <strain evidence="13 14">DSM 2059</strain>
    </source>
</reference>
<keyword evidence="6" id="KW-0547">Nucleotide-binding</keyword>
<dbReference type="Proteomes" id="UP000014977">
    <property type="component" value="Unassembled WGS sequence"/>
</dbReference>
<dbReference type="GO" id="GO:0140352">
    <property type="term" value="P:export from cell"/>
    <property type="evidence" value="ECO:0007669"/>
    <property type="project" value="UniProtKB-ARBA"/>
</dbReference>
<keyword evidence="10 11" id="KW-0472">Membrane</keyword>
<dbReference type="InterPro" id="IPR004014">
    <property type="entry name" value="ATPase_P-typ_cation-transptr_N"/>
</dbReference>
<keyword evidence="8" id="KW-1278">Translocase</keyword>
<sequence length="916" mass="98557">MTHKLWHTLTPEDVLTATGSDMIHGLSDTEAAARKTQHGPNELQERGGISPLRLLWDQFTNTMVLILIAAAVISGFLGKVTETAAIAAIVVLFALLGFLQEYQAERAMAALKRMAVPLVRVRRGGALRELTARELVPGDIVLLEAGNAVPADLRLLESVNLRIQEAALTGESEAVEKHTDPIPETEVSLGDRRNMAYMGTVATYGRGSAVVVATGMDTELGRIATLLQSVETGMTPLQRRLDQVGKQLAVGGVIVAALVMAIGVLRGESLQDMFLTAVAIAVAVVPEGLPAVVTVTLALGAQRMLRRRALIRKLPAVETLGSVTTICSDKTGTLTENRMTVTIISVAGHYLELQGTAHHPAAALRVPDPSPDFLENQPPEIGLALAAGALCNDASLRSDPETGRYLALGDPTEGALLVAASQAGLRRKELEAVAPRVGELPFDAERKRMTTVHRLPEDLAQLPRALRALADPPAPFVAFTKGAVDGLLPLCQNIWLKGETVPMDDHWRKRIDTANTEMAQNGMRVLGLALRWQSDTAPIEEDLIFIGLTGMIDPPRPEVKSAVAVCRTAGMRPIMITGDHPLTARFIAHDLGITENMSVKTGQDLGRMSPEELAAVVGEVSVYARVTPEHKLRIVEALQARGEVVAMTGDGVNDSPALRKADIGIAMGIAGTDVAKEASEMVLLDDNFATIVSAVEEGRVIYDNIRRFVKFSIAGNIGKVLVMLLAPLTGINVALLPLQLLWLNLLTDGLLGLGLGVEIPEPNTMKRPPRRPQEPLFDSVLAQHVIWVGLIIGLTALGVGALYHDVRDPDNRWQTMIFTTLAFMQMGQALASRSTRASLMSMGFFSNPVLIGLVGITALLQLMVLYVPFFAPFFQVVPLGVGELLVCAGPGLGMLLLIEMEKAWQRRREDTRQPPA</sequence>
<dbReference type="SMART" id="SM00831">
    <property type="entry name" value="Cation_ATPase_N"/>
    <property type="match status" value="1"/>
</dbReference>
<dbReference type="PANTHER" id="PTHR43294:SF21">
    <property type="entry name" value="CATION TRANSPORTING ATPASE"/>
    <property type="match status" value="1"/>
</dbReference>
<keyword evidence="7" id="KW-0067">ATP-binding</keyword>
<name>S7VI45_DESML</name>
<dbReference type="GO" id="GO:0046873">
    <property type="term" value="F:metal ion transmembrane transporter activity"/>
    <property type="evidence" value="ECO:0007669"/>
    <property type="project" value="UniProtKB-ARBA"/>
</dbReference>
<keyword evidence="9 11" id="KW-1133">Transmembrane helix</keyword>
<dbReference type="PRINTS" id="PR00120">
    <property type="entry name" value="HATPASE"/>
</dbReference>
<dbReference type="InterPro" id="IPR018303">
    <property type="entry name" value="ATPase_P-typ_P_site"/>
</dbReference>
<evidence type="ECO:0000256" key="7">
    <source>
        <dbReference type="ARBA" id="ARBA00022840"/>
    </source>
</evidence>
<dbReference type="PATRIC" id="fig|1121405.3.peg.391"/>
<evidence type="ECO:0000256" key="5">
    <source>
        <dbReference type="ARBA" id="ARBA00022723"/>
    </source>
</evidence>
<proteinExistence type="inferred from homology"/>
<dbReference type="FunFam" id="2.70.150.10:FF:000016">
    <property type="entry name" value="Calcium-transporting P-type ATPase putative"/>
    <property type="match status" value="1"/>
</dbReference>
<feature type="transmembrane region" description="Helical" evidence="11">
    <location>
        <begin position="59"/>
        <end position="78"/>
    </location>
</feature>
<dbReference type="GO" id="GO:0015662">
    <property type="term" value="F:P-type ion transporter activity"/>
    <property type="evidence" value="ECO:0007669"/>
    <property type="project" value="UniProtKB-ARBA"/>
</dbReference>
<dbReference type="Gene3D" id="3.40.50.1000">
    <property type="entry name" value="HAD superfamily/HAD-like"/>
    <property type="match status" value="1"/>
</dbReference>
<feature type="transmembrane region" description="Helical" evidence="11">
    <location>
        <begin position="873"/>
        <end position="898"/>
    </location>
</feature>
<gene>
    <name evidence="13" type="ORF">dsmv_1128</name>
</gene>
<dbReference type="SUPFAM" id="SSF56784">
    <property type="entry name" value="HAD-like"/>
    <property type="match status" value="1"/>
</dbReference>
<keyword evidence="14" id="KW-1185">Reference proteome</keyword>
<dbReference type="RefSeq" id="WP_020875424.1">
    <property type="nucleotide sequence ID" value="NZ_ATHJ01000033.1"/>
</dbReference>
<evidence type="ECO:0000256" key="10">
    <source>
        <dbReference type="ARBA" id="ARBA00023136"/>
    </source>
</evidence>
<dbReference type="InterPro" id="IPR001757">
    <property type="entry name" value="P_typ_ATPase"/>
</dbReference>
<dbReference type="SFLD" id="SFLDG00002">
    <property type="entry name" value="C1.7:_P-type_atpase_like"/>
    <property type="match status" value="1"/>
</dbReference>
<feature type="transmembrane region" description="Helical" evidence="11">
    <location>
        <begin position="844"/>
        <end position="867"/>
    </location>
</feature>
<comment type="similarity">
    <text evidence="2">Belongs to the cation transport ATPase (P-type) (TC 3.A.3) family. Type IIA subfamily.</text>
</comment>
<dbReference type="FunFam" id="3.40.50.1000:FF:000028">
    <property type="entry name" value="Calcium-transporting P-type ATPase, putative"/>
    <property type="match status" value="1"/>
</dbReference>
<dbReference type="Gene3D" id="3.40.1110.10">
    <property type="entry name" value="Calcium-transporting ATPase, cytoplasmic domain N"/>
    <property type="match status" value="1"/>
</dbReference>
<dbReference type="EMBL" id="ATHJ01000033">
    <property type="protein sequence ID" value="EPR44178.1"/>
    <property type="molecule type" value="Genomic_DNA"/>
</dbReference>
<evidence type="ECO:0000256" key="4">
    <source>
        <dbReference type="ARBA" id="ARBA00022692"/>
    </source>
</evidence>
<protein>
    <submittedName>
        <fullName evidence="13">ATPase, P-type (Transporting), HAD superfamily, subfamily IC</fullName>
    </submittedName>
</protein>
<dbReference type="GO" id="GO:0005524">
    <property type="term" value="F:ATP binding"/>
    <property type="evidence" value="ECO:0007669"/>
    <property type="project" value="UniProtKB-KW"/>
</dbReference>
<dbReference type="GO" id="GO:0046872">
    <property type="term" value="F:metal ion binding"/>
    <property type="evidence" value="ECO:0007669"/>
    <property type="project" value="UniProtKB-KW"/>
</dbReference>
<feature type="transmembrane region" description="Helical" evidence="11">
    <location>
        <begin position="248"/>
        <end position="267"/>
    </location>
</feature>
<dbReference type="NCBIfam" id="TIGR01494">
    <property type="entry name" value="ATPase_P-type"/>
    <property type="match status" value="3"/>
</dbReference>
<accession>S7VI45</accession>
<evidence type="ECO:0000256" key="3">
    <source>
        <dbReference type="ARBA" id="ARBA00022475"/>
    </source>
</evidence>
<dbReference type="Pfam" id="PF13246">
    <property type="entry name" value="Cation_ATPase"/>
    <property type="match status" value="1"/>
</dbReference>
<dbReference type="SUPFAM" id="SSF81665">
    <property type="entry name" value="Calcium ATPase, transmembrane domain M"/>
    <property type="match status" value="1"/>
</dbReference>
<evidence type="ECO:0000313" key="13">
    <source>
        <dbReference type="EMBL" id="EPR44178.1"/>
    </source>
</evidence>
<dbReference type="eggNOG" id="COG0474">
    <property type="taxonomic scope" value="Bacteria"/>
</dbReference>
<dbReference type="Pfam" id="PF00689">
    <property type="entry name" value="Cation_ATPase_C"/>
    <property type="match status" value="1"/>
</dbReference>
<dbReference type="InterPro" id="IPR023298">
    <property type="entry name" value="ATPase_P-typ_TM_dom_sf"/>
</dbReference>
<dbReference type="InterPro" id="IPR044492">
    <property type="entry name" value="P_typ_ATPase_HD_dom"/>
</dbReference>
<comment type="subcellular location">
    <subcellularLocation>
        <location evidence="1">Cell membrane</location>
        <topology evidence="1">Multi-pass membrane protein</topology>
    </subcellularLocation>
</comment>
<feature type="domain" description="Cation-transporting P-type ATPase N-terminal" evidence="12">
    <location>
        <begin position="5"/>
        <end position="79"/>
    </location>
</feature>
<dbReference type="SUPFAM" id="SSF81653">
    <property type="entry name" value="Calcium ATPase, transduction domain A"/>
    <property type="match status" value="1"/>
</dbReference>
<dbReference type="GO" id="GO:0016887">
    <property type="term" value="F:ATP hydrolysis activity"/>
    <property type="evidence" value="ECO:0007669"/>
    <property type="project" value="InterPro"/>
</dbReference>